<dbReference type="VEuPathDB" id="VectorBase:HLOH_043547"/>
<name>A0A9J6FPP4_HAELO</name>
<keyword evidence="2" id="KW-1185">Reference proteome</keyword>
<evidence type="ECO:0000313" key="2">
    <source>
        <dbReference type="Proteomes" id="UP000821853"/>
    </source>
</evidence>
<proteinExistence type="predicted"/>
<evidence type="ECO:0000313" key="1">
    <source>
        <dbReference type="EMBL" id="KAH9364241.1"/>
    </source>
</evidence>
<dbReference type="Gene3D" id="1.10.1380.10">
    <property type="entry name" value="Neutral endopeptidase , domain2"/>
    <property type="match status" value="1"/>
</dbReference>
<accession>A0A9J6FPP4</accession>
<dbReference type="Proteomes" id="UP000821853">
    <property type="component" value="Chromosome 10"/>
</dbReference>
<sequence length="520" mass="59266">MKSSWTLQRFLGELGLPWPYKSRATRPQLLDILVRASLQYGLPIFWAFAVGRHPTRQSENTIYMTLDTRFSQWMLDIETLTIRSKSKDYLRRCAEIVGGLGQSYSRMIEEVLLTHEILVGQVKLYWGINAVPRFQDLRDADMRRALNGYLPDESQLWPENHIVNLQPEFYKNLNSTHLNGSASMERFKLFLGAYAVWALSPVLNRYLLNSLLEDTGTATDEWTHRYHRCNDALETLMPLIKWEVLKYNAKHLISMWRVLQHSLLSLRMFLVGHDARLESYIDALSAKLSVNAFNMTGSWSLLEHAYGYLPKDSSGAFFDLYLRTATATVDFFKRSMRRPRHAIFHVPGIVNIWLYQLLVGREVVVPPPLAASPLLTQWHPAAVLAAFAGTFVSTQLIHLVRFNFYDDMFEEYPDSEVPPGAWSVYEKVLQFIEVLNASHVLPNASEQEIQDVYTASVAAHLGSHTAVTLQSSDPQAVPTSGQFTAGAQEDLKLFFLVNCFAHCGTIGRLRQSNVGDQWSS</sequence>
<dbReference type="InterPro" id="IPR042089">
    <property type="entry name" value="Peptidase_M13_dom_2"/>
</dbReference>
<gene>
    <name evidence="1" type="ORF">HPB48_007316</name>
</gene>
<dbReference type="OMA" id="MPLVKWQ"/>
<dbReference type="EMBL" id="JABSTR010000002">
    <property type="protein sequence ID" value="KAH9364241.1"/>
    <property type="molecule type" value="Genomic_DNA"/>
</dbReference>
<dbReference type="OrthoDB" id="6501161at2759"/>
<dbReference type="AlphaFoldDB" id="A0A9J6FPP4"/>
<comment type="caution">
    <text evidence="1">The sequence shown here is derived from an EMBL/GenBank/DDBJ whole genome shotgun (WGS) entry which is preliminary data.</text>
</comment>
<organism evidence="1 2">
    <name type="scientific">Haemaphysalis longicornis</name>
    <name type="common">Bush tick</name>
    <dbReference type="NCBI Taxonomy" id="44386"/>
    <lineage>
        <taxon>Eukaryota</taxon>
        <taxon>Metazoa</taxon>
        <taxon>Ecdysozoa</taxon>
        <taxon>Arthropoda</taxon>
        <taxon>Chelicerata</taxon>
        <taxon>Arachnida</taxon>
        <taxon>Acari</taxon>
        <taxon>Parasitiformes</taxon>
        <taxon>Ixodida</taxon>
        <taxon>Ixodoidea</taxon>
        <taxon>Ixodidae</taxon>
        <taxon>Haemaphysalinae</taxon>
        <taxon>Haemaphysalis</taxon>
    </lineage>
</organism>
<protein>
    <submittedName>
        <fullName evidence="1">Uncharacterized protein</fullName>
    </submittedName>
</protein>
<reference evidence="1 2" key="1">
    <citation type="journal article" date="2020" name="Cell">
        <title>Large-Scale Comparative Analyses of Tick Genomes Elucidate Their Genetic Diversity and Vector Capacities.</title>
        <authorList>
            <consortium name="Tick Genome and Microbiome Consortium (TIGMIC)"/>
            <person name="Jia N."/>
            <person name="Wang J."/>
            <person name="Shi W."/>
            <person name="Du L."/>
            <person name="Sun Y."/>
            <person name="Zhan W."/>
            <person name="Jiang J.F."/>
            <person name="Wang Q."/>
            <person name="Zhang B."/>
            <person name="Ji P."/>
            <person name="Bell-Sakyi L."/>
            <person name="Cui X.M."/>
            <person name="Yuan T.T."/>
            <person name="Jiang B.G."/>
            <person name="Yang W.F."/>
            <person name="Lam T.T."/>
            <person name="Chang Q.C."/>
            <person name="Ding S.J."/>
            <person name="Wang X.J."/>
            <person name="Zhu J.G."/>
            <person name="Ruan X.D."/>
            <person name="Zhao L."/>
            <person name="Wei J.T."/>
            <person name="Ye R.Z."/>
            <person name="Que T.C."/>
            <person name="Du C.H."/>
            <person name="Zhou Y.H."/>
            <person name="Cheng J.X."/>
            <person name="Dai P.F."/>
            <person name="Guo W.B."/>
            <person name="Han X.H."/>
            <person name="Huang E.J."/>
            <person name="Li L.F."/>
            <person name="Wei W."/>
            <person name="Gao Y.C."/>
            <person name="Liu J.Z."/>
            <person name="Shao H.Z."/>
            <person name="Wang X."/>
            <person name="Wang C.C."/>
            <person name="Yang T.C."/>
            <person name="Huo Q.B."/>
            <person name="Li W."/>
            <person name="Chen H.Y."/>
            <person name="Chen S.E."/>
            <person name="Zhou L.G."/>
            <person name="Ni X.B."/>
            <person name="Tian J.H."/>
            <person name="Sheng Y."/>
            <person name="Liu T."/>
            <person name="Pan Y.S."/>
            <person name="Xia L.Y."/>
            <person name="Li J."/>
            <person name="Zhao F."/>
            <person name="Cao W.C."/>
        </authorList>
    </citation>
    <scope>NUCLEOTIDE SEQUENCE [LARGE SCALE GENOMIC DNA]</scope>
    <source>
        <strain evidence="1">HaeL-2018</strain>
    </source>
</reference>